<comment type="caution">
    <text evidence="2">The sequence shown here is derived from an EMBL/GenBank/DDBJ whole genome shotgun (WGS) entry which is preliminary data.</text>
</comment>
<dbReference type="EMBL" id="JACXVP010000001">
    <property type="protein sequence ID" value="KAG5631604.1"/>
    <property type="molecule type" value="Genomic_DNA"/>
</dbReference>
<feature type="compositionally biased region" description="Basic and acidic residues" evidence="1">
    <location>
        <begin position="60"/>
        <end position="71"/>
    </location>
</feature>
<sequence>MAASIEIVADADGKRANNDFTKELYKEEWRSEEHGIVLRQSIDTTRHKGTRRLKRTKKRKPEDRRAQVASR</sequence>
<keyword evidence="3" id="KW-1185">Reference proteome</keyword>
<feature type="compositionally biased region" description="Basic residues" evidence="1">
    <location>
        <begin position="47"/>
        <end position="59"/>
    </location>
</feature>
<evidence type="ECO:0000256" key="1">
    <source>
        <dbReference type="SAM" id="MobiDB-lite"/>
    </source>
</evidence>
<dbReference type="AlphaFoldDB" id="A0A9J6B4R7"/>
<reference evidence="2 3" key="1">
    <citation type="submission" date="2020-09" db="EMBL/GenBank/DDBJ databases">
        <title>De no assembly of potato wild relative species, Solanum commersonii.</title>
        <authorList>
            <person name="Cho K."/>
        </authorList>
    </citation>
    <scope>NUCLEOTIDE SEQUENCE [LARGE SCALE GENOMIC DNA]</scope>
    <source>
        <strain evidence="2">LZ3.2</strain>
        <tissue evidence="2">Leaf</tissue>
    </source>
</reference>
<protein>
    <submittedName>
        <fullName evidence="2">Uncharacterized protein</fullName>
    </submittedName>
</protein>
<organism evidence="2 3">
    <name type="scientific">Solanum commersonii</name>
    <name type="common">Commerson's wild potato</name>
    <name type="synonym">Commerson's nightshade</name>
    <dbReference type="NCBI Taxonomy" id="4109"/>
    <lineage>
        <taxon>Eukaryota</taxon>
        <taxon>Viridiplantae</taxon>
        <taxon>Streptophyta</taxon>
        <taxon>Embryophyta</taxon>
        <taxon>Tracheophyta</taxon>
        <taxon>Spermatophyta</taxon>
        <taxon>Magnoliopsida</taxon>
        <taxon>eudicotyledons</taxon>
        <taxon>Gunneridae</taxon>
        <taxon>Pentapetalae</taxon>
        <taxon>asterids</taxon>
        <taxon>lamiids</taxon>
        <taxon>Solanales</taxon>
        <taxon>Solanaceae</taxon>
        <taxon>Solanoideae</taxon>
        <taxon>Solaneae</taxon>
        <taxon>Solanum</taxon>
    </lineage>
</organism>
<evidence type="ECO:0000313" key="2">
    <source>
        <dbReference type="EMBL" id="KAG5631604.1"/>
    </source>
</evidence>
<feature type="region of interest" description="Disordered" evidence="1">
    <location>
        <begin position="40"/>
        <end position="71"/>
    </location>
</feature>
<proteinExistence type="predicted"/>
<dbReference type="Proteomes" id="UP000824120">
    <property type="component" value="Chromosome 1"/>
</dbReference>
<accession>A0A9J6B4R7</accession>
<gene>
    <name evidence="2" type="ORF">H5410_003321</name>
</gene>
<evidence type="ECO:0000313" key="3">
    <source>
        <dbReference type="Proteomes" id="UP000824120"/>
    </source>
</evidence>
<name>A0A9J6B4R7_SOLCO</name>